<feature type="transmembrane region" description="Helical" evidence="1">
    <location>
        <begin position="54"/>
        <end position="76"/>
    </location>
</feature>
<gene>
    <name evidence="2" type="ORF">DSPE1174_LOCUS22393</name>
</gene>
<evidence type="ECO:0000256" key="1">
    <source>
        <dbReference type="SAM" id="Phobius"/>
    </source>
</evidence>
<proteinExistence type="predicted"/>
<keyword evidence="1" id="KW-0472">Membrane</keyword>
<dbReference type="AlphaFoldDB" id="A0A7S2DH96"/>
<evidence type="ECO:0000313" key="2">
    <source>
        <dbReference type="EMBL" id="CAD9454493.1"/>
    </source>
</evidence>
<dbReference type="EMBL" id="HBGS01043393">
    <property type="protein sequence ID" value="CAD9454493.1"/>
    <property type="molecule type" value="Transcribed_RNA"/>
</dbReference>
<organism evidence="2">
    <name type="scientific">Octactis speculum</name>
    <dbReference type="NCBI Taxonomy" id="3111310"/>
    <lineage>
        <taxon>Eukaryota</taxon>
        <taxon>Sar</taxon>
        <taxon>Stramenopiles</taxon>
        <taxon>Ochrophyta</taxon>
        <taxon>Dictyochophyceae</taxon>
        <taxon>Dictyochales</taxon>
        <taxon>Dictyochaceae</taxon>
        <taxon>Octactis</taxon>
    </lineage>
</organism>
<keyword evidence="1" id="KW-1133">Transmembrane helix</keyword>
<keyword evidence="1" id="KW-0812">Transmembrane</keyword>
<accession>A0A7S2DH96</accession>
<name>A0A7S2DH96_9STRA</name>
<protein>
    <submittedName>
        <fullName evidence="2">Uncharacterized protein</fullName>
    </submittedName>
</protein>
<reference evidence="2" key="1">
    <citation type="submission" date="2021-01" db="EMBL/GenBank/DDBJ databases">
        <authorList>
            <person name="Corre E."/>
            <person name="Pelletier E."/>
            <person name="Niang G."/>
            <person name="Scheremetjew M."/>
            <person name="Finn R."/>
            <person name="Kale V."/>
            <person name="Holt S."/>
            <person name="Cochrane G."/>
            <person name="Meng A."/>
            <person name="Brown T."/>
            <person name="Cohen L."/>
        </authorList>
    </citation>
    <scope>NUCLEOTIDE SEQUENCE</scope>
    <source>
        <strain evidence="2">CCMP1381</strain>
    </source>
</reference>
<sequence length="530" mass="58625">MTPRMVMTSFQTSKFARLGLGQANISTGSEGAIKNFLDLTSQTRLFMTLSNYRYAFSTGIFVSLLFVLLRAIWFLVCCVTPTPAAPTSEGPIPLLTLSRWKSNNAEVGFKANFTKTYALESKKGQETPSSRGNISSATRENSISWFEVALWTVSVILLVLSFTSGTFGDTASDFDACLKFHQLGNAVKFHKKSRFRSPEDDRKAYQSPREIFQWGVHWLYLAVLAICARVSTPVVAAIIRGGGGDDVTAAALNCNWKTFSLCFIIVELGGWAMRGPVATGPTTPSLFLGLAETSPLFRGFIGLPVALIKLRKFLKLGALQTALDLPFSVLSKGVIILEGASLTRKFFARLGHTELAATRRERTLSDPMGVRKREWTTAWRFLTPQWWSTTFQGAVDKAWDTVRAMPLAPGMICCLCAAIPTAVHEVLIQNMEVCMGWVRGGQEYSFQVCRTLAVLAGEGPPLQGCQPPLGTWQRWIHPFPDLIQTFMGGSPLWWLCTLPILVFLLHKEVLSPALSIHSAKEKQQLKKKVQ</sequence>